<evidence type="ECO:0000313" key="8">
    <source>
        <dbReference type="Proteomes" id="UP000199012"/>
    </source>
</evidence>
<dbReference type="InterPro" id="IPR011459">
    <property type="entry name" value="DUF1565"/>
</dbReference>
<dbReference type="STRING" id="988821.SAMN05421867_101299"/>
<evidence type="ECO:0000256" key="3">
    <source>
        <dbReference type="ARBA" id="ARBA00022729"/>
    </source>
</evidence>
<dbReference type="OrthoDB" id="9765222at2"/>
<keyword evidence="8" id="KW-1185">Reference proteome</keyword>
<dbReference type="Pfam" id="PF13229">
    <property type="entry name" value="Beta_helix"/>
    <property type="match status" value="1"/>
</dbReference>
<accession>A0A1I0VBS7</accession>
<gene>
    <name evidence="7" type="ORF">SAMN05421867_101299</name>
</gene>
<reference evidence="7 8" key="1">
    <citation type="submission" date="2016-10" db="EMBL/GenBank/DDBJ databases">
        <authorList>
            <person name="de Groot N.N."/>
        </authorList>
    </citation>
    <scope>NUCLEOTIDE SEQUENCE [LARGE SCALE GENOMIC DNA]</scope>
    <source>
        <strain evidence="7 8">CGMCC 4.6945</strain>
    </source>
</reference>
<keyword evidence="2" id="KW-0964">Secreted</keyword>
<dbReference type="Pfam" id="PF07602">
    <property type="entry name" value="DUF1565"/>
    <property type="match status" value="1"/>
</dbReference>
<feature type="domain" description="Right handed beta helix" evidence="5">
    <location>
        <begin position="326"/>
        <end position="450"/>
    </location>
</feature>
<sequence length="668" mass="71588">MTRYHVATTGADDAEGTADAPLRTVSRAAALARPGDTVTVHAGEYREWVRPARGGRSDTRRITYEAAPGEHVVIKGSERITGWTRADLGGTGAGTGAGTGTGTGTVRTVTVPAGLFGDFNPFAHEVDGDWLLHPPTGERAHLGEVYLDGRSLYEVHDRAAVVDPPRRTTAVDQWTGRQQPLPDPDATRRVWYAEVGRAATTIWANFGDVDPGDAIVEINVRRSVFYPDEHHLDYITVRGFELAQAATPWAPPTADQPGLVGPNWARGWVIEDCFIHDAKCSAVSLGKEASTGHNLSTQRGDKPGYQYQLEAVFAARQIGWDREHVGSHVVRRNTITDCGQNAVVGHLGAVFSTIEDNHVARIGTRRQFVGYEIAGIKLHAAIDVEIRGNHVHDCTLGIWLDWQTQGTRVTRNVLHDNTRDLFVEVSHGPYVVDHNVLASAVAVEVFSQGGAFVHNLVGGAVRLEAVLDRATPYHRPHSTQVAGYAVVYGGDDRWVGNLFLGGDATSAYVPGTAGYGPVDVGTAGYDGCPATFDEYLAGLGPGDHVRFHGHRQPAYVHHNVYANSARPYEQERGAVVLPGPVAWGLVVDDGAVHLELDLPEAAVAPVLDVVTGADLPPVRFVGADFEAPDGSPVVLGTDLRGDARTAGTAYPAGPLVALPAGPTRVRIR</sequence>
<dbReference type="EMBL" id="FOKA01000001">
    <property type="protein sequence ID" value="SFA73712.1"/>
    <property type="molecule type" value="Genomic_DNA"/>
</dbReference>
<dbReference type="InterPro" id="IPR011050">
    <property type="entry name" value="Pectin_lyase_fold/virulence"/>
</dbReference>
<dbReference type="InterPro" id="IPR049169">
    <property type="entry name" value="Glyco_hydro_120_ins"/>
</dbReference>
<feature type="domain" description="DUF1565" evidence="4">
    <location>
        <begin position="9"/>
        <end position="47"/>
    </location>
</feature>
<dbReference type="SUPFAM" id="SSF51126">
    <property type="entry name" value="Pectin lyase-like"/>
    <property type="match status" value="1"/>
</dbReference>
<dbReference type="InterPro" id="IPR039448">
    <property type="entry name" value="Beta_helix"/>
</dbReference>
<evidence type="ECO:0008006" key="9">
    <source>
        <dbReference type="Google" id="ProtNLM"/>
    </source>
</evidence>
<feature type="domain" description="Glycoside hydrolase 120 insertion" evidence="6">
    <location>
        <begin position="103"/>
        <end position="218"/>
    </location>
</feature>
<dbReference type="GO" id="GO:0016837">
    <property type="term" value="F:carbon-oxygen lyase activity, acting on polysaccharides"/>
    <property type="evidence" value="ECO:0007669"/>
    <property type="project" value="TreeGrafter"/>
</dbReference>
<dbReference type="Gene3D" id="2.160.20.10">
    <property type="entry name" value="Single-stranded right-handed beta-helix, Pectin lyase-like"/>
    <property type="match status" value="1"/>
</dbReference>
<evidence type="ECO:0000313" key="7">
    <source>
        <dbReference type="EMBL" id="SFA73712.1"/>
    </source>
</evidence>
<evidence type="ECO:0000256" key="1">
    <source>
        <dbReference type="ARBA" id="ARBA00004613"/>
    </source>
</evidence>
<dbReference type="Pfam" id="PF21258">
    <property type="entry name" value="Glyco_hydro_120_ins"/>
    <property type="match status" value="1"/>
</dbReference>
<proteinExistence type="predicted"/>
<dbReference type="InterPro" id="IPR012334">
    <property type="entry name" value="Pectin_lyas_fold"/>
</dbReference>
<evidence type="ECO:0000256" key="2">
    <source>
        <dbReference type="ARBA" id="ARBA00022525"/>
    </source>
</evidence>
<evidence type="ECO:0000259" key="4">
    <source>
        <dbReference type="Pfam" id="PF07602"/>
    </source>
</evidence>
<dbReference type="InterPro" id="IPR013780">
    <property type="entry name" value="Glyco_hydro_b"/>
</dbReference>
<dbReference type="RefSeq" id="WP_090030051.1">
    <property type="nucleotide sequence ID" value="NZ_BONM01000013.1"/>
</dbReference>
<dbReference type="Proteomes" id="UP000199012">
    <property type="component" value="Unassembled WGS sequence"/>
</dbReference>
<dbReference type="InterPro" id="IPR052052">
    <property type="entry name" value="Polysaccharide_Lyase_9"/>
</dbReference>
<name>A0A1I0VBS7_9CELL</name>
<evidence type="ECO:0000259" key="5">
    <source>
        <dbReference type="Pfam" id="PF13229"/>
    </source>
</evidence>
<dbReference type="Gene3D" id="2.60.40.1180">
    <property type="entry name" value="Golgi alpha-mannosidase II"/>
    <property type="match status" value="1"/>
</dbReference>
<dbReference type="PANTHER" id="PTHR40088:SF2">
    <property type="entry name" value="SECRETED SUGAR HYDROLASE"/>
    <property type="match status" value="1"/>
</dbReference>
<dbReference type="PANTHER" id="PTHR40088">
    <property type="entry name" value="PECTATE LYASE (EUROFUNG)"/>
    <property type="match status" value="1"/>
</dbReference>
<dbReference type="GO" id="GO:0005576">
    <property type="term" value="C:extracellular region"/>
    <property type="evidence" value="ECO:0007669"/>
    <property type="project" value="UniProtKB-SubCell"/>
</dbReference>
<organism evidence="7 8">
    <name type="scientific">Cellulomonas marina</name>
    <dbReference type="NCBI Taxonomy" id="988821"/>
    <lineage>
        <taxon>Bacteria</taxon>
        <taxon>Bacillati</taxon>
        <taxon>Actinomycetota</taxon>
        <taxon>Actinomycetes</taxon>
        <taxon>Micrococcales</taxon>
        <taxon>Cellulomonadaceae</taxon>
        <taxon>Cellulomonas</taxon>
    </lineage>
</organism>
<comment type="subcellular location">
    <subcellularLocation>
        <location evidence="1">Secreted</location>
    </subcellularLocation>
</comment>
<keyword evidence="3" id="KW-0732">Signal</keyword>
<evidence type="ECO:0000259" key="6">
    <source>
        <dbReference type="Pfam" id="PF21258"/>
    </source>
</evidence>
<protein>
    <recommendedName>
        <fullName evidence="9">Right handed beta helix region</fullName>
    </recommendedName>
</protein>
<dbReference type="AlphaFoldDB" id="A0A1I0VBS7"/>